<evidence type="ECO:0000256" key="1">
    <source>
        <dbReference type="SAM" id="MobiDB-lite"/>
    </source>
</evidence>
<feature type="compositionally biased region" description="Low complexity" evidence="1">
    <location>
        <begin position="79"/>
        <end position="91"/>
    </location>
</feature>
<reference evidence="3" key="1">
    <citation type="submission" date="2022-11" db="UniProtKB">
        <authorList>
            <consortium name="WormBaseParasite"/>
        </authorList>
    </citation>
    <scope>IDENTIFICATION</scope>
</reference>
<accession>A0A914QSY7</accession>
<feature type="region of interest" description="Disordered" evidence="1">
    <location>
        <begin position="310"/>
        <end position="346"/>
    </location>
</feature>
<feature type="region of interest" description="Disordered" evidence="1">
    <location>
        <begin position="69"/>
        <end position="95"/>
    </location>
</feature>
<dbReference type="AlphaFoldDB" id="A0A914QSY7"/>
<keyword evidence="2" id="KW-1185">Reference proteome</keyword>
<protein>
    <submittedName>
        <fullName evidence="3">Uncharacterized protein</fullName>
    </submittedName>
</protein>
<organism evidence="2 3">
    <name type="scientific">Panagrolaimus davidi</name>
    <dbReference type="NCBI Taxonomy" id="227884"/>
    <lineage>
        <taxon>Eukaryota</taxon>
        <taxon>Metazoa</taxon>
        <taxon>Ecdysozoa</taxon>
        <taxon>Nematoda</taxon>
        <taxon>Chromadorea</taxon>
        <taxon>Rhabditida</taxon>
        <taxon>Tylenchina</taxon>
        <taxon>Panagrolaimomorpha</taxon>
        <taxon>Panagrolaimoidea</taxon>
        <taxon>Panagrolaimidae</taxon>
        <taxon>Panagrolaimus</taxon>
    </lineage>
</organism>
<sequence length="346" mass="39534">MLENFENKKLRNKSFSNAATNKSTLSLHISAYENSIESTAALGLDLFNDKISKRKPFIVSSLTVQNPFEFPRQQENEPSRSSVMQFSSSQRLRNPNEATNHIIQSSTSQQPTQYPYPQHQQNFHMLPPPPDYFPEIFERLNQLQIRQTEQDAKIDAMMESNQRLQSQNEQLVNLLTSGGANVNANFVFDPRNYQNRSLFDFTVKFHDSPEEAVNLHDIASALGVWRRTANDTFPGDLFRAIVKSIYEDQLSEYTAAQSRRGGLISIYDLKEAIKTLVLHGYTTPSTSEAETIILTHWIDENIEKVSKNLFNNSRRPSRSKNATPTRKSKPKRLRVESSGGESEDEE</sequence>
<dbReference type="WBParaSite" id="PDA_v2.g7044.t1">
    <property type="protein sequence ID" value="PDA_v2.g7044.t1"/>
    <property type="gene ID" value="PDA_v2.g7044"/>
</dbReference>
<name>A0A914QSY7_9BILA</name>
<evidence type="ECO:0000313" key="3">
    <source>
        <dbReference type="WBParaSite" id="PDA_v2.g7044.t1"/>
    </source>
</evidence>
<feature type="compositionally biased region" description="Polar residues" evidence="1">
    <location>
        <begin position="310"/>
        <end position="325"/>
    </location>
</feature>
<proteinExistence type="predicted"/>
<dbReference type="Proteomes" id="UP000887578">
    <property type="component" value="Unplaced"/>
</dbReference>
<evidence type="ECO:0000313" key="2">
    <source>
        <dbReference type="Proteomes" id="UP000887578"/>
    </source>
</evidence>